<sequence length="60" mass="6484">MSEQERERLKLKEQRKNPGGALNDAWAQAHTGSPSSGCLINVGSIVMIIVFILIVKSCTG</sequence>
<protein>
    <recommendedName>
        <fullName evidence="5">Phage capsid protein</fullName>
    </recommendedName>
</protein>
<proteinExistence type="predicted"/>
<dbReference type="InterPro" id="IPR045946">
    <property type="entry name" value="DUF6366"/>
</dbReference>
<gene>
    <name evidence="3" type="ORF">CD29_08220</name>
</gene>
<dbReference type="RefSeq" id="WP_036185107.1">
    <property type="nucleotide sequence ID" value="NZ_AVDA01000008.1"/>
</dbReference>
<feature type="region of interest" description="Disordered" evidence="1">
    <location>
        <begin position="1"/>
        <end position="22"/>
    </location>
</feature>
<dbReference type="EMBL" id="JPVN01000008">
    <property type="protein sequence ID" value="KGR78992.1"/>
    <property type="molecule type" value="Genomic_DNA"/>
</dbReference>
<feature type="transmembrane region" description="Helical" evidence="2">
    <location>
        <begin position="38"/>
        <end position="55"/>
    </location>
</feature>
<evidence type="ECO:0000256" key="1">
    <source>
        <dbReference type="SAM" id="MobiDB-lite"/>
    </source>
</evidence>
<keyword evidence="2" id="KW-0472">Membrane</keyword>
<dbReference type="OrthoDB" id="2920677at2"/>
<evidence type="ECO:0000313" key="4">
    <source>
        <dbReference type="Proteomes" id="UP000030416"/>
    </source>
</evidence>
<name>A0A0A3IVY7_9BACL</name>
<organism evidence="3 4">
    <name type="scientific">Ureibacillus manganicus DSM 26584</name>
    <dbReference type="NCBI Taxonomy" id="1384049"/>
    <lineage>
        <taxon>Bacteria</taxon>
        <taxon>Bacillati</taxon>
        <taxon>Bacillota</taxon>
        <taxon>Bacilli</taxon>
        <taxon>Bacillales</taxon>
        <taxon>Caryophanaceae</taxon>
        <taxon>Ureibacillus</taxon>
    </lineage>
</organism>
<dbReference type="Pfam" id="PF19893">
    <property type="entry name" value="DUF6366"/>
    <property type="match status" value="1"/>
</dbReference>
<keyword evidence="2" id="KW-1133">Transmembrane helix</keyword>
<evidence type="ECO:0008006" key="5">
    <source>
        <dbReference type="Google" id="ProtNLM"/>
    </source>
</evidence>
<evidence type="ECO:0000313" key="3">
    <source>
        <dbReference type="EMBL" id="KGR78992.1"/>
    </source>
</evidence>
<reference evidence="3 4" key="1">
    <citation type="submission" date="2014-02" db="EMBL/GenBank/DDBJ databases">
        <title>Draft genome sequence of Lysinibacillus manganicus DSM 26584T.</title>
        <authorList>
            <person name="Zhang F."/>
            <person name="Wang G."/>
            <person name="Zhang L."/>
        </authorList>
    </citation>
    <scope>NUCLEOTIDE SEQUENCE [LARGE SCALE GENOMIC DNA]</scope>
    <source>
        <strain evidence="3 4">DSM 26584</strain>
    </source>
</reference>
<keyword evidence="4" id="KW-1185">Reference proteome</keyword>
<dbReference type="STRING" id="1384049.CD29_08220"/>
<dbReference type="Proteomes" id="UP000030416">
    <property type="component" value="Unassembled WGS sequence"/>
</dbReference>
<dbReference type="eggNOG" id="ENOG5030C76">
    <property type="taxonomic scope" value="Bacteria"/>
</dbReference>
<dbReference type="AlphaFoldDB" id="A0A0A3IVY7"/>
<feature type="compositionally biased region" description="Basic and acidic residues" evidence="1">
    <location>
        <begin position="1"/>
        <end position="16"/>
    </location>
</feature>
<evidence type="ECO:0000256" key="2">
    <source>
        <dbReference type="SAM" id="Phobius"/>
    </source>
</evidence>
<accession>A0A0A3IVY7</accession>
<keyword evidence="2" id="KW-0812">Transmembrane</keyword>
<comment type="caution">
    <text evidence="3">The sequence shown here is derived from an EMBL/GenBank/DDBJ whole genome shotgun (WGS) entry which is preliminary data.</text>
</comment>